<proteinExistence type="predicted"/>
<dbReference type="EMBL" id="AGUE01000117">
    <property type="protein sequence ID" value="EHK99388.1"/>
    <property type="molecule type" value="Genomic_DNA"/>
</dbReference>
<dbReference type="AlphaFoldDB" id="H0EPU6"/>
<evidence type="ECO:0000313" key="1">
    <source>
        <dbReference type="EMBL" id="EHK99388.1"/>
    </source>
</evidence>
<name>H0EPU6_GLAL7</name>
<dbReference type="HOGENOM" id="CLU_095770_2_0_1"/>
<comment type="caution">
    <text evidence="1">The sequence shown here is derived from an EMBL/GenBank/DDBJ whole genome shotgun (WGS) entry which is preliminary data.</text>
</comment>
<dbReference type="InParanoid" id="H0EPU6"/>
<gene>
    <name evidence="1" type="ORF">M7I_4684</name>
</gene>
<keyword evidence="2" id="KW-1185">Reference proteome</keyword>
<accession>H0EPU6</accession>
<reference evidence="1 2" key="1">
    <citation type="journal article" date="2012" name="Eukaryot. Cell">
        <title>Genome sequence of the fungus Glarea lozoyensis: the first genome sequence of a species from the Helotiaceae family.</title>
        <authorList>
            <person name="Youssar L."/>
            <person name="Gruening B.A."/>
            <person name="Erxleben A."/>
            <person name="Guenther S."/>
            <person name="Huettel W."/>
        </authorList>
    </citation>
    <scope>NUCLEOTIDE SEQUENCE [LARGE SCALE GENOMIC DNA]</scope>
    <source>
        <strain evidence="2">ATCC 74030 / MF5533</strain>
    </source>
</reference>
<dbReference type="InterPro" id="IPR054208">
    <property type="entry name" value="DUF6914"/>
</dbReference>
<evidence type="ECO:0000313" key="2">
    <source>
        <dbReference type="Proteomes" id="UP000005446"/>
    </source>
</evidence>
<dbReference type="OrthoDB" id="2679825at2759"/>
<sequence>MTHNLEMNDIDDIHRYHLGFIIGPKNEAGDRVPGARYYVKNNFLKQWIYEEIPLNDVKQSTQLLARIMVAKIEDEARLVRIFETVPIMQNNPDWRCRTWVANAMAAIPQDGRVVGTSQLSWEEIERVGREFVGTKSQAGRYNDQASWNGPRPTLDLIQRREVIG</sequence>
<dbReference type="Pfam" id="PF21858">
    <property type="entry name" value="DUF6914"/>
    <property type="match status" value="1"/>
</dbReference>
<organism evidence="1 2">
    <name type="scientific">Glarea lozoyensis (strain ATCC 74030 / MF5533)</name>
    <dbReference type="NCBI Taxonomy" id="1104152"/>
    <lineage>
        <taxon>Eukaryota</taxon>
        <taxon>Fungi</taxon>
        <taxon>Dikarya</taxon>
        <taxon>Ascomycota</taxon>
        <taxon>Pezizomycotina</taxon>
        <taxon>Leotiomycetes</taxon>
        <taxon>Helotiales</taxon>
        <taxon>Helotiaceae</taxon>
        <taxon>Glarea</taxon>
    </lineage>
</organism>
<dbReference type="Proteomes" id="UP000005446">
    <property type="component" value="Unassembled WGS sequence"/>
</dbReference>
<protein>
    <submittedName>
        <fullName evidence="1">Uncharacterized protein</fullName>
    </submittedName>
</protein>